<reference evidence="3 4" key="2">
    <citation type="submission" date="2017-06" db="EMBL/GenBank/DDBJ databases">
        <authorList>
            <person name="Varghese N."/>
            <person name="Submissions S."/>
        </authorList>
    </citation>
    <scope>NUCLEOTIDE SEQUENCE [LARGE SCALE GENOMIC DNA]</scope>
    <source>
        <strain evidence="3 4">RLD-1</strain>
    </source>
</reference>
<dbReference type="EMBL" id="FNEC01000037">
    <property type="protein sequence ID" value="SDK40199.1"/>
    <property type="molecule type" value="Genomic_DNA"/>
</dbReference>
<evidence type="ECO:0000313" key="5">
    <source>
        <dbReference type="Proteomes" id="UP000199693"/>
    </source>
</evidence>
<dbReference type="Pfam" id="PF09979">
    <property type="entry name" value="DUF2213"/>
    <property type="match status" value="1"/>
</dbReference>
<dbReference type="RefSeq" id="WP_208604363.1">
    <property type="nucleotide sequence ID" value="NZ_FNEC01000037.1"/>
</dbReference>
<feature type="compositionally biased region" description="Acidic residues" evidence="1">
    <location>
        <begin position="349"/>
        <end position="363"/>
    </location>
</feature>
<evidence type="ECO:0008006" key="6">
    <source>
        <dbReference type="Google" id="ProtNLM"/>
    </source>
</evidence>
<evidence type="ECO:0000313" key="3">
    <source>
        <dbReference type="EMBL" id="SNT47922.1"/>
    </source>
</evidence>
<dbReference type="Proteomes" id="UP000199693">
    <property type="component" value="Unassembled WGS sequence"/>
</dbReference>
<proteinExistence type="predicted"/>
<organism evidence="2 5">
    <name type="scientific">Pseudomonas delhiensis</name>
    <dbReference type="NCBI Taxonomy" id="366289"/>
    <lineage>
        <taxon>Bacteria</taxon>
        <taxon>Pseudomonadati</taxon>
        <taxon>Pseudomonadota</taxon>
        <taxon>Gammaproteobacteria</taxon>
        <taxon>Pseudomonadales</taxon>
        <taxon>Pseudomonadaceae</taxon>
        <taxon>Pseudomonas</taxon>
    </lineage>
</organism>
<sequence length="498" mass="53691">MPLKKGSSEADISANIAELIRAGHPREQAAAIAYRVAGVDEESPMRPAYAADMSDEDWGNLVDLFAKWVGEESKEPEHAQDLLTEGLQRARGERIAFDRATVRRIDADGRLHVSVSPISKANVCPYFGREIPGGEAMGLDPDRIYQLYRDPGELAKAVASFNSIPLLSKHIPVSAADPQKEFVVGATGSNAEFVDPFLRNSLVIWDASAIAGINTNEQRELSSAYRYVADMTPGVSPEGVPYDGRMTEIVGNHVALVPVGRAGADVLVSDSLPEELTPMKLSKAAAARAALHAVLLPQLAQDSAPADIRKLTAKVTTAEKLAEDAAKAFPGAKIDIKALTKSIQFALDEAEEEKPAEDEDDEEKDKKAVDEDDEDKKAEDEDDEKDEPKAMDSAAIALIRADAKKDALQAVKALREAEADVRPLVGEIAAMDSAEDVYRFALDSLGIEHKGVHPSAYKALIAMAKTKSDKKPDSFAMDAAHSKDFAARFPTAGRVLKV</sequence>
<feature type="compositionally biased region" description="Basic and acidic residues" evidence="1">
    <location>
        <begin position="364"/>
        <end position="379"/>
    </location>
</feature>
<protein>
    <recommendedName>
        <fullName evidence="6">DUF2213 domain-containing protein</fullName>
    </recommendedName>
</protein>
<name>A0A239N0F9_9PSED</name>
<dbReference type="AlphaFoldDB" id="A0A239N0F9"/>
<reference evidence="2 5" key="1">
    <citation type="submission" date="2016-10" db="EMBL/GenBank/DDBJ databases">
        <authorList>
            <person name="de Groot N.N."/>
        </authorList>
    </citation>
    <scope>NUCLEOTIDE SEQUENCE [LARGE SCALE GENOMIC DNA]</scope>
    <source>
        <strain evidence="2 5">CCM 7361</strain>
    </source>
</reference>
<accession>A0A239N0F9</accession>
<feature type="region of interest" description="Disordered" evidence="1">
    <location>
        <begin position="349"/>
        <end position="390"/>
    </location>
</feature>
<gene>
    <name evidence="2" type="ORF">SAMN05216189_103723</name>
    <name evidence="3" type="ORF">SAMN06295949_13359</name>
</gene>
<dbReference type="Proteomes" id="UP000198309">
    <property type="component" value="Unassembled WGS sequence"/>
</dbReference>
<evidence type="ECO:0000313" key="4">
    <source>
        <dbReference type="Proteomes" id="UP000198309"/>
    </source>
</evidence>
<keyword evidence="4" id="KW-1185">Reference proteome</keyword>
<dbReference type="EMBL" id="FZPC01000033">
    <property type="protein sequence ID" value="SNT47922.1"/>
    <property type="molecule type" value="Genomic_DNA"/>
</dbReference>
<evidence type="ECO:0000256" key="1">
    <source>
        <dbReference type="SAM" id="MobiDB-lite"/>
    </source>
</evidence>
<evidence type="ECO:0000313" key="2">
    <source>
        <dbReference type="EMBL" id="SDK40199.1"/>
    </source>
</evidence>
<dbReference type="InterPro" id="IPR016913">
    <property type="entry name" value="UCP029215"/>
</dbReference>